<dbReference type="Proteomes" id="UP000238274">
    <property type="component" value="Unassembled WGS sequence"/>
</dbReference>
<dbReference type="VEuPathDB" id="FungiDB:PSTT_00043"/>
<evidence type="ECO:0000256" key="8">
    <source>
        <dbReference type="ARBA" id="ARBA00031345"/>
    </source>
</evidence>
<evidence type="ECO:0000256" key="2">
    <source>
        <dbReference type="ARBA" id="ARBA00005831"/>
    </source>
</evidence>
<protein>
    <recommendedName>
        <fullName evidence="3">Conserved oligomeric Golgi complex subunit 7</fullName>
    </recommendedName>
    <alternativeName>
        <fullName evidence="8">Component of oligomeric Golgi complex 7</fullName>
    </alternativeName>
</protein>
<keyword evidence="9" id="KW-0732">Signal</keyword>
<accession>A0A2S4WA91</accession>
<name>A0A2S4WA91_9BASI</name>
<dbReference type="OrthoDB" id="249612at2759"/>
<reference evidence="11" key="2">
    <citation type="journal article" date="2018" name="BMC Genomics">
        <title>Genomic insights into host adaptation between the wheat stripe rust pathogen (Puccinia striiformis f. sp. tritici) and the barley stripe rust pathogen (Puccinia striiformis f. sp. hordei).</title>
        <authorList>
            <person name="Xia C."/>
            <person name="Wang M."/>
            <person name="Yin C."/>
            <person name="Cornejo O.E."/>
            <person name="Hulbert S.H."/>
            <person name="Chen X."/>
        </authorList>
    </citation>
    <scope>NUCLEOTIDE SEQUENCE [LARGE SCALE GENOMIC DNA]</scope>
    <source>
        <strain evidence="11">93TX-2</strain>
    </source>
</reference>
<dbReference type="GO" id="GO:0007030">
    <property type="term" value="P:Golgi organization"/>
    <property type="evidence" value="ECO:0007669"/>
    <property type="project" value="TreeGrafter"/>
</dbReference>
<proteinExistence type="inferred from homology"/>
<dbReference type="AlphaFoldDB" id="A0A2S4WA91"/>
<sequence>MILYQVVLDTHLLLLVTDLQYSANAKIENPYDLKHLDEHETEIGWLNELLVNRDHLTDGNQLSLSHLETRLSKVISVLELAISDTSTLVDESIDEIRSVPRLSLDLQLMRENALLLRYSLKSIHTNSQTPLESQLDHGPITSVDPVTNQNSTDDTDQLLSHLSTLDLIKERMESARTVLREAEAWSTLESEVTGYLTDPIPSHLKAAERLAEAARSMVVFQHTPEYEGRRGLMRVYRMN</sequence>
<feature type="chain" id="PRO_5015782654" description="Conserved oligomeric Golgi complex subunit 7" evidence="9">
    <location>
        <begin position="26"/>
        <end position="239"/>
    </location>
</feature>
<comment type="similarity">
    <text evidence="2">Belongs to the COG7 family.</text>
</comment>
<dbReference type="PANTHER" id="PTHR21443:SF0">
    <property type="entry name" value="CONSERVED OLIGOMERIC GOLGI COMPLEX SUBUNIT 7"/>
    <property type="match status" value="1"/>
</dbReference>
<evidence type="ECO:0000313" key="11">
    <source>
        <dbReference type="Proteomes" id="UP000238274"/>
    </source>
</evidence>
<dbReference type="EMBL" id="PKSM01000061">
    <property type="protein sequence ID" value="POW18683.1"/>
    <property type="molecule type" value="Genomic_DNA"/>
</dbReference>
<evidence type="ECO:0000256" key="9">
    <source>
        <dbReference type="SAM" id="SignalP"/>
    </source>
</evidence>
<keyword evidence="7" id="KW-0472">Membrane</keyword>
<evidence type="ECO:0000256" key="1">
    <source>
        <dbReference type="ARBA" id="ARBA00004395"/>
    </source>
</evidence>
<gene>
    <name evidence="10" type="ORF">PSHT_05487</name>
</gene>
<organism evidence="10 11">
    <name type="scientific">Puccinia striiformis</name>
    <dbReference type="NCBI Taxonomy" id="27350"/>
    <lineage>
        <taxon>Eukaryota</taxon>
        <taxon>Fungi</taxon>
        <taxon>Dikarya</taxon>
        <taxon>Basidiomycota</taxon>
        <taxon>Pucciniomycotina</taxon>
        <taxon>Pucciniomycetes</taxon>
        <taxon>Pucciniales</taxon>
        <taxon>Pucciniaceae</taxon>
        <taxon>Puccinia</taxon>
    </lineage>
</organism>
<evidence type="ECO:0000256" key="5">
    <source>
        <dbReference type="ARBA" id="ARBA00022927"/>
    </source>
</evidence>
<dbReference type="GO" id="GO:0006890">
    <property type="term" value="P:retrograde vesicle-mediated transport, Golgi to endoplasmic reticulum"/>
    <property type="evidence" value="ECO:0007669"/>
    <property type="project" value="TreeGrafter"/>
</dbReference>
<dbReference type="PANTHER" id="PTHR21443">
    <property type="entry name" value="CONSERVED OLIGOMERIC GOLGI COMPLEX COMPONENT 7"/>
    <property type="match status" value="1"/>
</dbReference>
<keyword evidence="4" id="KW-0813">Transport</keyword>
<comment type="subcellular location">
    <subcellularLocation>
        <location evidence="1">Golgi apparatus membrane</location>
        <topology evidence="1">Peripheral membrane protein</topology>
    </subcellularLocation>
</comment>
<reference evidence="11" key="3">
    <citation type="journal article" date="2018" name="Mol. Plant Microbe Interact.">
        <title>Genome sequence resources for the wheat stripe rust pathogen (Puccinia striiformis f. sp. tritici) and the barley stripe rust pathogen (Puccinia striiformis f. sp. hordei).</title>
        <authorList>
            <person name="Xia C."/>
            <person name="Wang M."/>
            <person name="Yin C."/>
            <person name="Cornejo O.E."/>
            <person name="Hulbert S.H."/>
            <person name="Chen X."/>
        </authorList>
    </citation>
    <scope>NUCLEOTIDE SEQUENCE [LARGE SCALE GENOMIC DNA]</scope>
    <source>
        <strain evidence="11">93TX-2</strain>
    </source>
</reference>
<dbReference type="GO" id="GO:0000139">
    <property type="term" value="C:Golgi membrane"/>
    <property type="evidence" value="ECO:0007669"/>
    <property type="project" value="UniProtKB-SubCell"/>
</dbReference>
<feature type="signal peptide" evidence="9">
    <location>
        <begin position="1"/>
        <end position="25"/>
    </location>
</feature>
<evidence type="ECO:0000313" key="10">
    <source>
        <dbReference type="EMBL" id="POW18683.1"/>
    </source>
</evidence>
<dbReference type="InterPro" id="IPR019335">
    <property type="entry name" value="COG7"/>
</dbReference>
<evidence type="ECO:0000256" key="4">
    <source>
        <dbReference type="ARBA" id="ARBA00022448"/>
    </source>
</evidence>
<comment type="caution">
    <text evidence="10">The sequence shown here is derived from an EMBL/GenBank/DDBJ whole genome shotgun (WGS) entry which is preliminary data.</text>
</comment>
<keyword evidence="6" id="KW-0333">Golgi apparatus</keyword>
<keyword evidence="5" id="KW-0653">Protein transport</keyword>
<dbReference type="GO" id="GO:0006886">
    <property type="term" value="P:intracellular protein transport"/>
    <property type="evidence" value="ECO:0007669"/>
    <property type="project" value="InterPro"/>
</dbReference>
<evidence type="ECO:0000256" key="7">
    <source>
        <dbReference type="ARBA" id="ARBA00023136"/>
    </source>
</evidence>
<keyword evidence="11" id="KW-1185">Reference proteome</keyword>
<reference evidence="10 11" key="1">
    <citation type="submission" date="2017-12" db="EMBL/GenBank/DDBJ databases">
        <title>Gene loss provides genomic basis for host adaptation in cereal stripe rust fungi.</title>
        <authorList>
            <person name="Xia C."/>
        </authorList>
    </citation>
    <scope>NUCLEOTIDE SEQUENCE [LARGE SCALE GENOMIC DNA]</scope>
    <source>
        <strain evidence="10 11">93TX-2</strain>
    </source>
</reference>
<dbReference type="VEuPathDB" id="FungiDB:PSHT_05487"/>
<dbReference type="GO" id="GO:0017119">
    <property type="term" value="C:Golgi transport complex"/>
    <property type="evidence" value="ECO:0007669"/>
    <property type="project" value="InterPro"/>
</dbReference>
<evidence type="ECO:0000256" key="3">
    <source>
        <dbReference type="ARBA" id="ARBA00020984"/>
    </source>
</evidence>
<evidence type="ECO:0000256" key="6">
    <source>
        <dbReference type="ARBA" id="ARBA00023034"/>
    </source>
</evidence>